<evidence type="ECO:0000313" key="4">
    <source>
        <dbReference type="EMBL" id="GAA4013785.1"/>
    </source>
</evidence>
<dbReference type="SUPFAM" id="SSF55729">
    <property type="entry name" value="Acyl-CoA N-acyltransferases (Nat)"/>
    <property type="match status" value="1"/>
</dbReference>
<dbReference type="PANTHER" id="PTHR43877">
    <property type="entry name" value="AMINOALKYLPHOSPHONATE N-ACETYLTRANSFERASE-RELATED-RELATED"/>
    <property type="match status" value="1"/>
</dbReference>
<keyword evidence="5" id="KW-1185">Reference proteome</keyword>
<sequence>MTLSLSSPATTAEFAAYYRLRYEVLRQPWGQPEGSERADDDRAPATVHAMATAPDGRVAGVARLSPAGPDQAQVRFMAVAPEWQGQGVGRQLLHYLEANARRGGIREVVLHAREAAVPFYARRGYALVAPSHTLFGRIPHFLMRKAL</sequence>
<evidence type="ECO:0000259" key="3">
    <source>
        <dbReference type="PROSITE" id="PS51186"/>
    </source>
</evidence>
<organism evidence="4 5">
    <name type="scientific">Hymenobacter fastidiosus</name>
    <dbReference type="NCBI Taxonomy" id="486264"/>
    <lineage>
        <taxon>Bacteria</taxon>
        <taxon>Pseudomonadati</taxon>
        <taxon>Bacteroidota</taxon>
        <taxon>Cytophagia</taxon>
        <taxon>Cytophagales</taxon>
        <taxon>Hymenobacteraceae</taxon>
        <taxon>Hymenobacter</taxon>
    </lineage>
</organism>
<accession>A0ABP7SN44</accession>
<evidence type="ECO:0000256" key="1">
    <source>
        <dbReference type="ARBA" id="ARBA00022679"/>
    </source>
</evidence>
<feature type="domain" description="N-acetyltransferase" evidence="3">
    <location>
        <begin position="1"/>
        <end position="147"/>
    </location>
</feature>
<comment type="caution">
    <text evidence="4">The sequence shown here is derived from an EMBL/GenBank/DDBJ whole genome shotgun (WGS) entry which is preliminary data.</text>
</comment>
<evidence type="ECO:0000256" key="2">
    <source>
        <dbReference type="ARBA" id="ARBA00023315"/>
    </source>
</evidence>
<dbReference type="InterPro" id="IPR000182">
    <property type="entry name" value="GNAT_dom"/>
</dbReference>
<dbReference type="InterPro" id="IPR016181">
    <property type="entry name" value="Acyl_CoA_acyltransferase"/>
</dbReference>
<gene>
    <name evidence="4" type="ORF">GCM10022408_28640</name>
</gene>
<dbReference type="CDD" id="cd04301">
    <property type="entry name" value="NAT_SF"/>
    <property type="match status" value="1"/>
</dbReference>
<dbReference type="Gene3D" id="3.40.630.30">
    <property type="match status" value="1"/>
</dbReference>
<protein>
    <recommendedName>
        <fullName evidence="3">N-acetyltransferase domain-containing protein</fullName>
    </recommendedName>
</protein>
<keyword evidence="1" id="KW-0808">Transferase</keyword>
<name>A0ABP7SN44_9BACT</name>
<dbReference type="Proteomes" id="UP001500567">
    <property type="component" value="Unassembled WGS sequence"/>
</dbReference>
<dbReference type="EMBL" id="BAABDJ010000035">
    <property type="protein sequence ID" value="GAA4013785.1"/>
    <property type="molecule type" value="Genomic_DNA"/>
</dbReference>
<evidence type="ECO:0000313" key="5">
    <source>
        <dbReference type="Proteomes" id="UP001500567"/>
    </source>
</evidence>
<dbReference type="RefSeq" id="WP_345073919.1">
    <property type="nucleotide sequence ID" value="NZ_BAABDJ010000035.1"/>
</dbReference>
<reference evidence="5" key="1">
    <citation type="journal article" date="2019" name="Int. J. Syst. Evol. Microbiol.">
        <title>The Global Catalogue of Microorganisms (GCM) 10K type strain sequencing project: providing services to taxonomists for standard genome sequencing and annotation.</title>
        <authorList>
            <consortium name="The Broad Institute Genomics Platform"/>
            <consortium name="The Broad Institute Genome Sequencing Center for Infectious Disease"/>
            <person name="Wu L."/>
            <person name="Ma J."/>
        </authorList>
    </citation>
    <scope>NUCLEOTIDE SEQUENCE [LARGE SCALE GENOMIC DNA]</scope>
    <source>
        <strain evidence="5">JCM 17224</strain>
    </source>
</reference>
<proteinExistence type="predicted"/>
<dbReference type="Pfam" id="PF00583">
    <property type="entry name" value="Acetyltransf_1"/>
    <property type="match status" value="1"/>
</dbReference>
<dbReference type="PROSITE" id="PS51186">
    <property type="entry name" value="GNAT"/>
    <property type="match status" value="1"/>
</dbReference>
<dbReference type="InterPro" id="IPR050832">
    <property type="entry name" value="Bact_Acetyltransf"/>
</dbReference>
<keyword evidence="2" id="KW-0012">Acyltransferase</keyword>